<dbReference type="PROSITE" id="PS50905">
    <property type="entry name" value="FERRITIN_LIKE"/>
    <property type="match status" value="1"/>
</dbReference>
<feature type="binding site" evidence="5">
    <location>
        <position position="138"/>
    </location>
    <ligand>
        <name>Fe cation</name>
        <dbReference type="ChEBI" id="CHEBI:24875"/>
        <label>1</label>
    </ligand>
</feature>
<proteinExistence type="inferred from homology"/>
<evidence type="ECO:0000256" key="5">
    <source>
        <dbReference type="PIRSR" id="PIRSR601519-1"/>
    </source>
</evidence>
<dbReference type="InterPro" id="IPR001519">
    <property type="entry name" value="Ferritin"/>
</dbReference>
<dbReference type="Proteomes" id="UP000887568">
    <property type="component" value="Unplaced"/>
</dbReference>
<feature type="binding site" evidence="5">
    <location>
        <position position="105"/>
    </location>
    <ligand>
        <name>Fe cation</name>
        <dbReference type="ChEBI" id="CHEBI:24875"/>
        <label>1</label>
    </ligand>
</feature>
<dbReference type="GO" id="GO:0004322">
    <property type="term" value="F:ferroxidase activity"/>
    <property type="evidence" value="ECO:0007669"/>
    <property type="project" value="UniProtKB-EC"/>
</dbReference>
<dbReference type="PANTHER" id="PTHR11431:SF75">
    <property type="entry name" value="FERRITIN"/>
    <property type="match status" value="1"/>
</dbReference>
<keyword evidence="3 5" id="KW-0479">Metal-binding</keyword>
<dbReference type="SUPFAM" id="SSF47240">
    <property type="entry name" value="Ferritin-like"/>
    <property type="match status" value="1"/>
</dbReference>
<evidence type="ECO:0000256" key="4">
    <source>
        <dbReference type="ARBA" id="ARBA00023004"/>
    </source>
</evidence>
<dbReference type="Pfam" id="PF00210">
    <property type="entry name" value="Ferritin"/>
    <property type="match status" value="1"/>
</dbReference>
<dbReference type="Gene3D" id="1.20.1260.10">
    <property type="match status" value="1"/>
</dbReference>
<dbReference type="GeneID" id="119726606"/>
<dbReference type="GO" id="GO:0008198">
    <property type="term" value="F:ferrous iron binding"/>
    <property type="evidence" value="ECO:0007669"/>
    <property type="project" value="TreeGrafter"/>
</dbReference>
<reference evidence="8" key="1">
    <citation type="submission" date="2022-11" db="UniProtKB">
        <authorList>
            <consortium name="EnsemblMetazoa"/>
        </authorList>
    </citation>
    <scope>IDENTIFICATION</scope>
</reference>
<dbReference type="EnsemblMetazoa" id="XM_038198352.1">
    <property type="protein sequence ID" value="XP_038054280.1"/>
    <property type="gene ID" value="LOC119726606"/>
</dbReference>
<evidence type="ECO:0000256" key="1">
    <source>
        <dbReference type="ARBA" id="ARBA00007513"/>
    </source>
</evidence>
<dbReference type="InterPro" id="IPR012347">
    <property type="entry name" value="Ferritin-like"/>
</dbReference>
<dbReference type="OrthoDB" id="186462at2759"/>
<dbReference type="PANTHER" id="PTHR11431">
    <property type="entry name" value="FERRITIN"/>
    <property type="match status" value="1"/>
</dbReference>
<evidence type="ECO:0000313" key="8">
    <source>
        <dbReference type="EnsemblMetazoa" id="XP_038054280.1"/>
    </source>
</evidence>
<keyword evidence="6" id="KW-0560">Oxidoreductase</keyword>
<sequence length="171" mass="19566">MDTANLIRQNFPRDCESGLNRQINLQLHGSYVYLAMVYHFDRSDVALEGFRKFSKKLSDRKREVAANLMAYQNKRGGQVCLQDIKAPTQDYSTSQKAIESALQMEKDVNQALLDLFNLATKNGDEQFALFIEDYLHEQTDCIKDLGDHLANILRTGPNLGEFLFDKESLHC</sequence>
<keyword evidence="4 5" id="KW-0408">Iron</keyword>
<dbReference type="InterPro" id="IPR009040">
    <property type="entry name" value="Ferritin-like_diiron"/>
</dbReference>
<comment type="similarity">
    <text evidence="1 6">Belongs to the ferritin family.</text>
</comment>
<dbReference type="GO" id="GO:0008199">
    <property type="term" value="F:ferric iron binding"/>
    <property type="evidence" value="ECO:0007669"/>
    <property type="project" value="InterPro"/>
</dbReference>
<dbReference type="AlphaFoldDB" id="A0A913ZSW4"/>
<evidence type="ECO:0000259" key="7">
    <source>
        <dbReference type="PROSITE" id="PS50905"/>
    </source>
</evidence>
<dbReference type="EC" id="1.16.3.1" evidence="6"/>
<dbReference type="GO" id="GO:0005737">
    <property type="term" value="C:cytoplasm"/>
    <property type="evidence" value="ECO:0007669"/>
    <property type="project" value="TreeGrafter"/>
</dbReference>
<dbReference type="GO" id="GO:0006879">
    <property type="term" value="P:intracellular iron ion homeostasis"/>
    <property type="evidence" value="ECO:0007669"/>
    <property type="project" value="UniProtKB-KW"/>
</dbReference>
<comment type="function">
    <text evidence="6">Stores iron in a soluble, non-toxic, readily available form. Important for iron homeostasis. Iron is taken up in the ferrous form and deposited as ferric hydroxides after oxidation.</text>
</comment>
<comment type="catalytic activity">
    <reaction evidence="6">
        <text>4 Fe(2+) + O2 + 4 H(+) = 4 Fe(3+) + 2 H2O</text>
        <dbReference type="Rhea" id="RHEA:11148"/>
        <dbReference type="ChEBI" id="CHEBI:15377"/>
        <dbReference type="ChEBI" id="CHEBI:15378"/>
        <dbReference type="ChEBI" id="CHEBI:15379"/>
        <dbReference type="ChEBI" id="CHEBI:29033"/>
        <dbReference type="ChEBI" id="CHEBI:29034"/>
        <dbReference type="EC" id="1.16.3.1"/>
    </reaction>
</comment>
<evidence type="ECO:0000313" key="9">
    <source>
        <dbReference type="Proteomes" id="UP000887568"/>
    </source>
</evidence>
<dbReference type="RefSeq" id="XP_038054280.1">
    <property type="nucleotide sequence ID" value="XM_038198352.1"/>
</dbReference>
<protein>
    <recommendedName>
        <fullName evidence="6">Ferritin</fullName>
        <ecNumber evidence="6">1.16.3.1</ecNumber>
    </recommendedName>
</protein>
<evidence type="ECO:0000256" key="6">
    <source>
        <dbReference type="RuleBase" id="RU361145"/>
    </source>
</evidence>
<keyword evidence="2 6" id="KW-0409">Iron storage</keyword>
<keyword evidence="9" id="KW-1185">Reference proteome</keyword>
<dbReference type="InterPro" id="IPR008331">
    <property type="entry name" value="Ferritin_DPS_dom"/>
</dbReference>
<dbReference type="GO" id="GO:0006826">
    <property type="term" value="P:iron ion transport"/>
    <property type="evidence" value="ECO:0007669"/>
    <property type="project" value="InterPro"/>
</dbReference>
<dbReference type="CDD" id="cd01056">
    <property type="entry name" value="Euk_Ferritin"/>
    <property type="match status" value="1"/>
</dbReference>
<organism evidence="8 9">
    <name type="scientific">Patiria miniata</name>
    <name type="common">Bat star</name>
    <name type="synonym">Asterina miniata</name>
    <dbReference type="NCBI Taxonomy" id="46514"/>
    <lineage>
        <taxon>Eukaryota</taxon>
        <taxon>Metazoa</taxon>
        <taxon>Echinodermata</taxon>
        <taxon>Eleutherozoa</taxon>
        <taxon>Asterozoa</taxon>
        <taxon>Asteroidea</taxon>
        <taxon>Valvatacea</taxon>
        <taxon>Valvatida</taxon>
        <taxon>Asterinidae</taxon>
        <taxon>Patiria</taxon>
    </lineage>
</organism>
<name>A0A913ZSW4_PATMI</name>
<dbReference type="InterPro" id="IPR009078">
    <property type="entry name" value="Ferritin-like_SF"/>
</dbReference>
<evidence type="ECO:0000256" key="2">
    <source>
        <dbReference type="ARBA" id="ARBA00022434"/>
    </source>
</evidence>
<accession>A0A913ZSW4</accession>
<dbReference type="FunFam" id="1.20.1260.10:FF:000002">
    <property type="entry name" value="Ferritin, mitochondrial"/>
    <property type="match status" value="1"/>
</dbReference>
<evidence type="ECO:0000256" key="3">
    <source>
        <dbReference type="ARBA" id="ARBA00022723"/>
    </source>
</evidence>
<feature type="domain" description="Ferritin-like diiron" evidence="7">
    <location>
        <begin position="9"/>
        <end position="156"/>
    </location>
</feature>
<dbReference type="OMA" id="ECQGWES"/>